<dbReference type="InterPro" id="IPR051808">
    <property type="entry name" value="Type_IV_pilus_biogenesis"/>
</dbReference>
<evidence type="ECO:0000256" key="1">
    <source>
        <dbReference type="ARBA" id="ARBA00004442"/>
    </source>
</evidence>
<evidence type="ECO:0000313" key="12">
    <source>
        <dbReference type="Proteomes" id="UP001595462"/>
    </source>
</evidence>
<dbReference type="PROSITE" id="PS00875">
    <property type="entry name" value="T2SP_D"/>
    <property type="match status" value="1"/>
</dbReference>
<keyword evidence="7" id="KW-0998">Cell outer membrane</keyword>
<evidence type="ECO:0000256" key="9">
    <source>
        <dbReference type="SAM" id="MobiDB-lite"/>
    </source>
</evidence>
<keyword evidence="5" id="KW-0653">Protein transport</keyword>
<reference evidence="12" key="1">
    <citation type="journal article" date="2019" name="Int. J. Syst. Evol. Microbiol.">
        <title>The Global Catalogue of Microorganisms (GCM) 10K type strain sequencing project: providing services to taxonomists for standard genome sequencing and annotation.</title>
        <authorList>
            <consortium name="The Broad Institute Genomics Platform"/>
            <consortium name="The Broad Institute Genome Sequencing Center for Infectious Disease"/>
            <person name="Wu L."/>
            <person name="Ma J."/>
        </authorList>
    </citation>
    <scope>NUCLEOTIDE SEQUENCE [LARGE SCALE GENOMIC DNA]</scope>
    <source>
        <strain evidence="12">KCTC 52640</strain>
    </source>
</reference>
<keyword evidence="4" id="KW-0732">Signal</keyword>
<organism evidence="11 12">
    <name type="scientific">Salinisphaera aquimarina</name>
    <dbReference type="NCBI Taxonomy" id="2094031"/>
    <lineage>
        <taxon>Bacteria</taxon>
        <taxon>Pseudomonadati</taxon>
        <taxon>Pseudomonadota</taxon>
        <taxon>Gammaproteobacteria</taxon>
        <taxon>Salinisphaerales</taxon>
        <taxon>Salinisphaeraceae</taxon>
        <taxon>Salinisphaera</taxon>
    </lineage>
</organism>
<feature type="compositionally biased region" description="Low complexity" evidence="9">
    <location>
        <begin position="160"/>
        <end position="171"/>
    </location>
</feature>
<protein>
    <submittedName>
        <fullName evidence="11">Type IV pilus secretin PilQ</fullName>
    </submittedName>
</protein>
<dbReference type="Gene3D" id="2.60.40.3500">
    <property type="match status" value="1"/>
</dbReference>
<dbReference type="InterPro" id="IPR004846">
    <property type="entry name" value="T2SS/T3SS_dom"/>
</dbReference>
<dbReference type="Gene3D" id="3.30.1370.130">
    <property type="match status" value="1"/>
</dbReference>
<dbReference type="Pfam" id="PF03958">
    <property type="entry name" value="Secretin_N"/>
    <property type="match status" value="1"/>
</dbReference>
<dbReference type="RefSeq" id="WP_380685870.1">
    <property type="nucleotide sequence ID" value="NZ_JBHRSS010000001.1"/>
</dbReference>
<dbReference type="PANTHER" id="PTHR30604">
    <property type="entry name" value="PROTEIN TRANSPORT PROTEIN HOFQ"/>
    <property type="match status" value="1"/>
</dbReference>
<comment type="caution">
    <text evidence="11">The sequence shown here is derived from an EMBL/GenBank/DDBJ whole genome shotgun (WGS) entry which is preliminary data.</text>
</comment>
<evidence type="ECO:0000256" key="3">
    <source>
        <dbReference type="ARBA" id="ARBA00022448"/>
    </source>
</evidence>
<comment type="similarity">
    <text evidence="2">Belongs to the bacterial secretin family. PilQ subfamily.</text>
</comment>
<feature type="region of interest" description="Disordered" evidence="9">
    <location>
        <begin position="152"/>
        <end position="187"/>
    </location>
</feature>
<dbReference type="PANTHER" id="PTHR30604:SF1">
    <property type="entry name" value="DNA UTILIZATION PROTEIN HOFQ"/>
    <property type="match status" value="1"/>
</dbReference>
<dbReference type="PRINTS" id="PR00811">
    <property type="entry name" value="BCTERIALGSPD"/>
</dbReference>
<keyword evidence="3 8" id="KW-0813">Transport</keyword>
<dbReference type="InterPro" id="IPR038591">
    <property type="entry name" value="NolW-like_sf"/>
</dbReference>
<evidence type="ECO:0000259" key="10">
    <source>
        <dbReference type="SMART" id="SM00965"/>
    </source>
</evidence>
<dbReference type="Gene3D" id="2.60.40.3470">
    <property type="match status" value="1"/>
</dbReference>
<dbReference type="NCBIfam" id="TIGR02515">
    <property type="entry name" value="IV_pilus_PilQ"/>
    <property type="match status" value="1"/>
</dbReference>
<evidence type="ECO:0000256" key="2">
    <source>
        <dbReference type="ARBA" id="ARBA00006304"/>
    </source>
</evidence>
<dbReference type="Proteomes" id="UP001595462">
    <property type="component" value="Unassembled WGS sequence"/>
</dbReference>
<feature type="domain" description="Secretin/TonB short N-terminal" evidence="10">
    <location>
        <begin position="325"/>
        <end position="373"/>
    </location>
</feature>
<dbReference type="Gene3D" id="3.30.1370.120">
    <property type="match status" value="1"/>
</dbReference>
<evidence type="ECO:0000256" key="5">
    <source>
        <dbReference type="ARBA" id="ARBA00022927"/>
    </source>
</evidence>
<name>A0ABV7ELS6_9GAMM</name>
<evidence type="ECO:0000256" key="7">
    <source>
        <dbReference type="ARBA" id="ARBA00023237"/>
    </source>
</evidence>
<dbReference type="InterPro" id="IPR004845">
    <property type="entry name" value="T2SS_GspD_CS"/>
</dbReference>
<evidence type="ECO:0000256" key="8">
    <source>
        <dbReference type="RuleBase" id="RU004004"/>
    </source>
</evidence>
<dbReference type="Pfam" id="PF11741">
    <property type="entry name" value="AMIN"/>
    <property type="match status" value="2"/>
</dbReference>
<evidence type="ECO:0000313" key="11">
    <source>
        <dbReference type="EMBL" id="MFC3102627.1"/>
    </source>
</evidence>
<gene>
    <name evidence="11" type="primary">pilQ</name>
    <name evidence="11" type="ORF">ACFOSU_01845</name>
</gene>
<dbReference type="SMART" id="SM00965">
    <property type="entry name" value="STN"/>
    <property type="match status" value="1"/>
</dbReference>
<accession>A0ABV7ELS6</accession>
<proteinExistence type="inferred from homology"/>
<dbReference type="InterPro" id="IPR021731">
    <property type="entry name" value="AMIN_dom"/>
</dbReference>
<comment type="subcellular location">
    <subcellularLocation>
        <location evidence="1 8">Cell outer membrane</location>
    </subcellularLocation>
</comment>
<dbReference type="InterPro" id="IPR011662">
    <property type="entry name" value="Secretin/TonB_short_N"/>
</dbReference>
<dbReference type="Pfam" id="PF00263">
    <property type="entry name" value="Secretin"/>
    <property type="match status" value="1"/>
</dbReference>
<evidence type="ECO:0000256" key="6">
    <source>
        <dbReference type="ARBA" id="ARBA00023136"/>
    </source>
</evidence>
<dbReference type="EMBL" id="JBHRSS010000001">
    <property type="protein sequence ID" value="MFC3102627.1"/>
    <property type="molecule type" value="Genomic_DNA"/>
</dbReference>
<evidence type="ECO:0000256" key="4">
    <source>
        <dbReference type="ARBA" id="ARBA00022729"/>
    </source>
</evidence>
<keyword evidence="6" id="KW-0472">Membrane</keyword>
<keyword evidence="12" id="KW-1185">Reference proteome</keyword>
<sequence length="723" mass="77240">MSTLIASTRRNTTRGSALRWILCVFLVGLGLMHMGMGSAQAASNRLTGVDAVSTSNSGINIRLKLDSAAPVPSVFTVNEPARLSIDLPATELAVAQRYQRIDQGPVQAIAMAASNDRTRVVIELSSMVDYQVNRQGNEIIVGIGSGAAQSASKRPLQPVASSAAPDTAAPSAPAPSGPSVRDIDFRRGDSGSGRIEISLSGVTSPVNVSEEGGQIVAQLPGVALPNRLQKRFDVLDFATPVKNIDATARNGGTRIVVTPVAGADFEQIAYQTGDQFFIELQPLSETEKAQREKDTPRYTGEKISLSFQNIDVRSVLQIIADVADVNMVVSDSVTGNMALRLEDVAWDQALDIIMNAKGLGMRRENNVITIAPLAEIAAREQAELVAQQATTNLAPLRSEIIQINYARAADIASLLRSGSSSNALAGPTGQPGVPPANNDLSLMSARGQVTVDDRTNSLLINETREKLDEIRRLINRLDIPVRQVLIESRIVVANREFSRNLGVTQGVTDNAAFESPSGGNYLANSGYTVNLPVANPAGTITTSIIGDTFNLDLALSALESENRGEIISAPRVITANAKEAKIEQGVEIPYLEAASSGAATVEFKEAVLGLTVTPQITPDSRVIMDLFVTQDTQGDTINVQGGGSVPSINTRSLTTQVLVDDGETVVLGGIYEQENRDISDRVPILSEIPLLGVLFRGTQRQRDKRELLIFVTPKILRDQLSLK</sequence>
<dbReference type="InterPro" id="IPR013355">
    <property type="entry name" value="Pilus_4_PilQ"/>
</dbReference>
<dbReference type="InterPro" id="IPR005644">
    <property type="entry name" value="NolW-like"/>
</dbReference>
<dbReference type="InterPro" id="IPR001775">
    <property type="entry name" value="GspD/PilQ"/>
</dbReference>